<gene>
    <name evidence="3" type="ORF">AWB78_04854</name>
</gene>
<dbReference type="Pfam" id="PF21814">
    <property type="entry name" value="DUF6883"/>
    <property type="match status" value="1"/>
</dbReference>
<evidence type="ECO:0000259" key="2">
    <source>
        <dbReference type="Pfam" id="PF21814"/>
    </source>
</evidence>
<dbReference type="InterPro" id="IPR049250">
    <property type="entry name" value="DUF6883"/>
</dbReference>
<keyword evidence="4" id="KW-1185">Reference proteome</keyword>
<proteinExistence type="predicted"/>
<comment type="caution">
    <text evidence="3">The sequence shown here is derived from an EMBL/GenBank/DDBJ whole genome shotgun (WGS) entry which is preliminary data.</text>
</comment>
<evidence type="ECO:0000313" key="3">
    <source>
        <dbReference type="EMBL" id="SAK90683.1"/>
    </source>
</evidence>
<organism evidence="3 4">
    <name type="scientific">Caballeronia calidae</name>
    <dbReference type="NCBI Taxonomy" id="1777139"/>
    <lineage>
        <taxon>Bacteria</taxon>
        <taxon>Pseudomonadati</taxon>
        <taxon>Pseudomonadota</taxon>
        <taxon>Betaproteobacteria</taxon>
        <taxon>Burkholderiales</taxon>
        <taxon>Burkholderiaceae</taxon>
        <taxon>Caballeronia</taxon>
    </lineage>
</organism>
<feature type="domain" description="DUF6883" evidence="2">
    <location>
        <begin position="190"/>
        <end position="297"/>
    </location>
</feature>
<dbReference type="RefSeq" id="WP_157697607.1">
    <property type="nucleotide sequence ID" value="NZ_FCOX02000028.1"/>
</dbReference>
<protein>
    <submittedName>
        <fullName evidence="3">Filamentous hemagglutinin outer membrane protein</fullName>
    </submittedName>
</protein>
<dbReference type="Proteomes" id="UP000071859">
    <property type="component" value="Unassembled WGS sequence"/>
</dbReference>
<dbReference type="EMBL" id="FCOX02000028">
    <property type="protein sequence ID" value="SAK90683.1"/>
    <property type="molecule type" value="Genomic_DNA"/>
</dbReference>
<name>A0A158D865_9BURK</name>
<reference evidence="3" key="1">
    <citation type="submission" date="2016-01" db="EMBL/GenBank/DDBJ databases">
        <authorList>
            <person name="Peeters C."/>
        </authorList>
    </citation>
    <scope>NUCLEOTIDE SEQUENCE</scope>
    <source>
        <strain evidence="3">LMG 29321</strain>
    </source>
</reference>
<dbReference type="AlphaFoldDB" id="A0A158D865"/>
<evidence type="ECO:0000256" key="1">
    <source>
        <dbReference type="SAM" id="MobiDB-lite"/>
    </source>
</evidence>
<feature type="compositionally biased region" description="Low complexity" evidence="1">
    <location>
        <begin position="165"/>
        <end position="187"/>
    </location>
</feature>
<evidence type="ECO:0000313" key="4">
    <source>
        <dbReference type="Proteomes" id="UP000071859"/>
    </source>
</evidence>
<feature type="region of interest" description="Disordered" evidence="1">
    <location>
        <begin position="161"/>
        <end position="197"/>
    </location>
</feature>
<accession>A0A158D865</accession>
<dbReference type="OrthoDB" id="5405416at2"/>
<sequence length="297" mass="29814">MSNAVKGTSPTGNADADRVLGNILGNVLATGAGAFVGGSSGAATSSAANLYNDQLHCTNESCKGGTRQLLRDTIANVASLPGKWNALVDNGISQFNGLMNSDAAAKAGESPAALIAQGTANGISAIIGSKGGEPPMANPGAVLADSTASITAGSAGYVPSNATLNSGNNDGSSANSGSTGSSTNNSGPIQNAENAQIDPRKITGYVLDPEHPVGGNKARVFESALGFNQSNADGLISQIQDGVTKYPATPGKADQFGQRFTVDIPVTGPNGNTVQVRTGWIYDPGSSTPRLTTMFVK</sequence>